<dbReference type="EMBL" id="JAUSWA010000015">
    <property type="protein sequence ID" value="MDQ0494696.1"/>
    <property type="molecule type" value="Genomic_DNA"/>
</dbReference>
<reference evidence="2 3" key="1">
    <citation type="submission" date="2023-07" db="EMBL/GenBank/DDBJ databases">
        <title>Genomic Encyclopedia of Type Strains, Phase IV (KMG-IV): sequencing the most valuable type-strain genomes for metagenomic binning, comparative biology and taxonomic classification.</title>
        <authorList>
            <person name="Goeker M."/>
        </authorList>
    </citation>
    <scope>NUCLEOTIDE SEQUENCE [LARGE SCALE GENOMIC DNA]</scope>
    <source>
        <strain evidence="2 3">DSM 14914</strain>
    </source>
</reference>
<feature type="signal peptide" evidence="1">
    <location>
        <begin position="1"/>
        <end position="22"/>
    </location>
</feature>
<comment type="caution">
    <text evidence="2">The sequence shown here is derived from an EMBL/GenBank/DDBJ whole genome shotgun (WGS) entry which is preliminary data.</text>
</comment>
<organism evidence="2 3">
    <name type="scientific">Paenibacillus brasilensis</name>
    <dbReference type="NCBI Taxonomy" id="128574"/>
    <lineage>
        <taxon>Bacteria</taxon>
        <taxon>Bacillati</taxon>
        <taxon>Bacillota</taxon>
        <taxon>Bacilli</taxon>
        <taxon>Bacillales</taxon>
        <taxon>Paenibacillaceae</taxon>
        <taxon>Paenibacillus</taxon>
    </lineage>
</organism>
<dbReference type="PROSITE" id="PS51257">
    <property type="entry name" value="PROKAR_LIPOPROTEIN"/>
    <property type="match status" value="1"/>
</dbReference>
<name>A0ABU0L279_9BACL</name>
<evidence type="ECO:0000313" key="3">
    <source>
        <dbReference type="Proteomes" id="UP001242811"/>
    </source>
</evidence>
<dbReference type="SUPFAM" id="SSF53850">
    <property type="entry name" value="Periplasmic binding protein-like II"/>
    <property type="match status" value="1"/>
</dbReference>
<keyword evidence="3" id="KW-1185">Reference proteome</keyword>
<evidence type="ECO:0000256" key="1">
    <source>
        <dbReference type="SAM" id="SignalP"/>
    </source>
</evidence>
<sequence length="113" mass="12671">MKEKKGFAMTMVVLLLMVAALAGCGGGSSSSDGTKELTFMFRGGTDEQKAYKDVIKKFEEEHPGVKVKMVVTAALISACIRPLRSRSLSRQWRHSLFYGSWEFGTIIWRRSFT</sequence>
<protein>
    <submittedName>
        <fullName evidence="2">Maltose-binding protein MalE</fullName>
    </submittedName>
</protein>
<dbReference type="Proteomes" id="UP001242811">
    <property type="component" value="Unassembled WGS sequence"/>
</dbReference>
<gene>
    <name evidence="2" type="ORF">QOZ95_002862</name>
</gene>
<keyword evidence="1" id="KW-0732">Signal</keyword>
<accession>A0ABU0L279</accession>
<feature type="chain" id="PRO_5046273657" evidence="1">
    <location>
        <begin position="23"/>
        <end position="113"/>
    </location>
</feature>
<evidence type="ECO:0000313" key="2">
    <source>
        <dbReference type="EMBL" id="MDQ0494696.1"/>
    </source>
</evidence>
<proteinExistence type="predicted"/>
<dbReference type="Gene3D" id="3.40.190.10">
    <property type="entry name" value="Periplasmic binding protein-like II"/>
    <property type="match status" value="1"/>
</dbReference>